<reference evidence="1 2" key="1">
    <citation type="journal article" date="2024" name="Environ. Microbiol.">
        <title>Novel evolutionary insights on the interactions of the Holosporales (Alphaproteobacteria) with eukaryotic hosts from comparative genomics.</title>
        <authorList>
            <person name="Giovannini M."/>
            <person name="Petroni G."/>
            <person name="Castelli M."/>
        </authorList>
    </citation>
    <scope>NUCLEOTIDE SEQUENCE [LARGE SCALE GENOMIC DNA]</scope>
    <source>
        <strain evidence="1 2">US_Bl 15I1</strain>
    </source>
</reference>
<protein>
    <submittedName>
        <fullName evidence="1">IS4 family transposase domain protein</fullName>
    </submittedName>
</protein>
<gene>
    <name evidence="1" type="ORF">Bealeia1_01809</name>
</gene>
<sequence length="111" mass="12583">MRKQSGGVWHLAEIIADDMEDRETGLSKPQRISLADLAASVLTCRSVNTSELANILPRTVKSSEESYRYINRWLSNPKIDPLQVMKGFIPEIIQALTQEDQTSILMLLLRQ</sequence>
<dbReference type="RefSeq" id="WP_331256309.1">
    <property type="nucleotide sequence ID" value="NZ_JAVHWZ010000002.1"/>
</dbReference>
<keyword evidence="2" id="KW-1185">Reference proteome</keyword>
<accession>A0ABZ2C7N2</accession>
<evidence type="ECO:0000313" key="1">
    <source>
        <dbReference type="EMBL" id="WVX67595.1"/>
    </source>
</evidence>
<organism evidence="1 2">
    <name type="scientific">Candidatus Bealeia paramacronuclearis</name>
    <dbReference type="NCBI Taxonomy" id="1921001"/>
    <lineage>
        <taxon>Bacteria</taxon>
        <taxon>Pseudomonadati</taxon>
        <taxon>Pseudomonadota</taxon>
        <taxon>Alphaproteobacteria</taxon>
        <taxon>Holosporales</taxon>
        <taxon>Holosporaceae</taxon>
        <taxon>Candidatus Bealeia</taxon>
    </lineage>
</organism>
<proteinExistence type="predicted"/>
<evidence type="ECO:0000313" key="2">
    <source>
        <dbReference type="Proteomes" id="UP001330434"/>
    </source>
</evidence>
<dbReference type="EMBL" id="CP133270">
    <property type="protein sequence ID" value="WVX67595.1"/>
    <property type="molecule type" value="Genomic_DNA"/>
</dbReference>
<name>A0ABZ2C7N2_9PROT</name>
<dbReference type="Proteomes" id="UP001330434">
    <property type="component" value="Chromosome"/>
</dbReference>